<gene>
    <name evidence="1" type="ORF">ACJIZ3_004860</name>
</gene>
<keyword evidence="2" id="KW-1185">Reference proteome</keyword>
<reference evidence="1 2" key="1">
    <citation type="submission" date="2024-12" db="EMBL/GenBank/DDBJ databases">
        <title>The unique morphological basis and parallel evolutionary history of personate flowers in Penstemon.</title>
        <authorList>
            <person name="Depatie T.H."/>
            <person name="Wessinger C.A."/>
        </authorList>
    </citation>
    <scope>NUCLEOTIDE SEQUENCE [LARGE SCALE GENOMIC DNA]</scope>
    <source>
        <strain evidence="1">WTNN_2</strain>
        <tissue evidence="1">Leaf</tissue>
    </source>
</reference>
<organism evidence="1 2">
    <name type="scientific">Penstemon smallii</name>
    <dbReference type="NCBI Taxonomy" id="265156"/>
    <lineage>
        <taxon>Eukaryota</taxon>
        <taxon>Viridiplantae</taxon>
        <taxon>Streptophyta</taxon>
        <taxon>Embryophyta</taxon>
        <taxon>Tracheophyta</taxon>
        <taxon>Spermatophyta</taxon>
        <taxon>Magnoliopsida</taxon>
        <taxon>eudicotyledons</taxon>
        <taxon>Gunneridae</taxon>
        <taxon>Pentapetalae</taxon>
        <taxon>asterids</taxon>
        <taxon>lamiids</taxon>
        <taxon>Lamiales</taxon>
        <taxon>Plantaginaceae</taxon>
        <taxon>Cheloneae</taxon>
        <taxon>Penstemon</taxon>
    </lineage>
</organism>
<name>A0ABD3S394_9LAMI</name>
<proteinExistence type="predicted"/>
<dbReference type="AlphaFoldDB" id="A0ABD3S394"/>
<accession>A0ABD3S394</accession>
<evidence type="ECO:0000313" key="2">
    <source>
        <dbReference type="Proteomes" id="UP001634393"/>
    </source>
</evidence>
<dbReference type="EMBL" id="JBJXBP010000007">
    <property type="protein sequence ID" value="KAL3818955.1"/>
    <property type="molecule type" value="Genomic_DNA"/>
</dbReference>
<dbReference type="Proteomes" id="UP001634393">
    <property type="component" value="Unassembled WGS sequence"/>
</dbReference>
<sequence length="91" mass="10610">MGEVSGRKGQNRKFIKLVVRCENYNFVSVPRFGFLNGIDYSLYVCVFIEDLKVVWPVLYSGRSADEQLVEFNLNEIIIGHLQMDWIKFLGF</sequence>
<evidence type="ECO:0000313" key="1">
    <source>
        <dbReference type="EMBL" id="KAL3818955.1"/>
    </source>
</evidence>
<comment type="caution">
    <text evidence="1">The sequence shown here is derived from an EMBL/GenBank/DDBJ whole genome shotgun (WGS) entry which is preliminary data.</text>
</comment>
<protein>
    <submittedName>
        <fullName evidence="1">Uncharacterized protein</fullName>
    </submittedName>
</protein>